<proteinExistence type="predicted"/>
<protein>
    <submittedName>
        <fullName evidence="1">Uncharacterized protein</fullName>
    </submittedName>
</protein>
<organism evidence="1">
    <name type="scientific">viral metagenome</name>
    <dbReference type="NCBI Taxonomy" id="1070528"/>
    <lineage>
        <taxon>unclassified sequences</taxon>
        <taxon>metagenomes</taxon>
        <taxon>organismal metagenomes</taxon>
    </lineage>
</organism>
<dbReference type="AlphaFoldDB" id="A0A6C0IWZ6"/>
<name>A0A6C0IWZ6_9ZZZZ</name>
<accession>A0A6C0IWZ6</accession>
<reference evidence="1" key="1">
    <citation type="journal article" date="2020" name="Nature">
        <title>Giant virus diversity and host interactions through global metagenomics.</title>
        <authorList>
            <person name="Schulz F."/>
            <person name="Roux S."/>
            <person name="Paez-Espino D."/>
            <person name="Jungbluth S."/>
            <person name="Walsh D.A."/>
            <person name="Denef V.J."/>
            <person name="McMahon K.D."/>
            <person name="Konstantinidis K.T."/>
            <person name="Eloe-Fadrosh E.A."/>
            <person name="Kyrpides N.C."/>
            <person name="Woyke T."/>
        </authorList>
    </citation>
    <scope>NUCLEOTIDE SEQUENCE</scope>
    <source>
        <strain evidence="1">GVMAG-M-3300024510-1</strain>
    </source>
</reference>
<dbReference type="EMBL" id="MN740271">
    <property type="protein sequence ID" value="QHT96936.1"/>
    <property type="molecule type" value="Genomic_DNA"/>
</dbReference>
<sequence>MEVVSPLSSMNLHCHPIAQQAFEDTQHNLAKVIMNSTTTDKPRAKKQSNEISGAKMTRLAYQEMRSMENITCDTILSDGRRVGEFLLEQWMQKEKKK</sequence>
<evidence type="ECO:0000313" key="1">
    <source>
        <dbReference type="EMBL" id="QHT96936.1"/>
    </source>
</evidence>